<dbReference type="InterPro" id="IPR012337">
    <property type="entry name" value="RNaseH-like_sf"/>
</dbReference>
<feature type="compositionally biased region" description="Polar residues" evidence="1">
    <location>
        <begin position="133"/>
        <end position="151"/>
    </location>
</feature>
<dbReference type="KEGG" id="lbc:LACBIDRAFT_298406"/>
<dbReference type="GeneID" id="6077427"/>
<evidence type="ECO:0000313" key="3">
    <source>
        <dbReference type="EMBL" id="EDR07496.1"/>
    </source>
</evidence>
<keyword evidence="4" id="KW-1185">Reference proteome</keyword>
<dbReference type="InterPro" id="IPR036397">
    <property type="entry name" value="RNaseH_sf"/>
</dbReference>
<accession>B0DCS5</accession>
<dbReference type="SUPFAM" id="SSF53098">
    <property type="entry name" value="Ribonuclease H-like"/>
    <property type="match status" value="1"/>
</dbReference>
<dbReference type="STRING" id="486041.B0DCS5"/>
<dbReference type="PANTHER" id="PTHR47765">
    <property type="entry name" value="3'-5' EXONUCLEASE DOMAIN-CONTAINING PROTEIN"/>
    <property type="match status" value="1"/>
</dbReference>
<evidence type="ECO:0000256" key="1">
    <source>
        <dbReference type="SAM" id="MobiDB-lite"/>
    </source>
</evidence>
<feature type="compositionally biased region" description="Acidic residues" evidence="1">
    <location>
        <begin position="215"/>
        <end position="247"/>
    </location>
</feature>
<organism evidence="4">
    <name type="scientific">Laccaria bicolor (strain S238N-H82 / ATCC MYA-4686)</name>
    <name type="common">Bicoloured deceiver</name>
    <name type="synonym">Laccaria laccata var. bicolor</name>
    <dbReference type="NCBI Taxonomy" id="486041"/>
    <lineage>
        <taxon>Eukaryota</taxon>
        <taxon>Fungi</taxon>
        <taxon>Dikarya</taxon>
        <taxon>Basidiomycota</taxon>
        <taxon>Agaricomycotina</taxon>
        <taxon>Agaricomycetes</taxon>
        <taxon>Agaricomycetidae</taxon>
        <taxon>Agaricales</taxon>
        <taxon>Agaricineae</taxon>
        <taxon>Hydnangiaceae</taxon>
        <taxon>Laccaria</taxon>
    </lineage>
</organism>
<gene>
    <name evidence="3" type="ORF">LACBIDRAFT_298406</name>
</gene>
<dbReference type="InterPro" id="IPR052408">
    <property type="entry name" value="Exonuclease_MUT-7-like"/>
</dbReference>
<dbReference type="Proteomes" id="UP000001194">
    <property type="component" value="Unassembled WGS sequence"/>
</dbReference>
<feature type="region of interest" description="Disordered" evidence="1">
    <location>
        <begin position="209"/>
        <end position="261"/>
    </location>
</feature>
<feature type="region of interest" description="Disordered" evidence="1">
    <location>
        <begin position="111"/>
        <end position="185"/>
    </location>
</feature>
<dbReference type="RefSeq" id="XP_001881888.1">
    <property type="nucleotide sequence ID" value="XM_001881853.1"/>
</dbReference>
<name>B0DCS5_LACBS</name>
<dbReference type="AlphaFoldDB" id="B0DCS5"/>
<dbReference type="Gene3D" id="3.30.420.10">
    <property type="entry name" value="Ribonuclease H-like superfamily/Ribonuclease H"/>
    <property type="match status" value="1"/>
</dbReference>
<proteinExistence type="predicted"/>
<reference evidence="3 4" key="1">
    <citation type="journal article" date="2008" name="Nature">
        <title>The genome of Laccaria bicolor provides insights into mycorrhizal symbiosis.</title>
        <authorList>
            <person name="Martin F."/>
            <person name="Aerts A."/>
            <person name="Ahren D."/>
            <person name="Brun A."/>
            <person name="Danchin E.G.J."/>
            <person name="Duchaussoy F."/>
            <person name="Gibon J."/>
            <person name="Kohler A."/>
            <person name="Lindquist E."/>
            <person name="Pereda V."/>
            <person name="Salamov A."/>
            <person name="Shapiro H.J."/>
            <person name="Wuyts J."/>
            <person name="Blaudez D."/>
            <person name="Buee M."/>
            <person name="Brokstein P."/>
            <person name="Canbaeck B."/>
            <person name="Cohen D."/>
            <person name="Courty P.E."/>
            <person name="Coutinho P.M."/>
            <person name="Delaruelle C."/>
            <person name="Detter J.C."/>
            <person name="Deveau A."/>
            <person name="DiFazio S."/>
            <person name="Duplessis S."/>
            <person name="Fraissinet-Tachet L."/>
            <person name="Lucic E."/>
            <person name="Frey-Klett P."/>
            <person name="Fourrey C."/>
            <person name="Feussner I."/>
            <person name="Gay G."/>
            <person name="Grimwood J."/>
            <person name="Hoegger P.J."/>
            <person name="Jain P."/>
            <person name="Kilaru S."/>
            <person name="Labbe J."/>
            <person name="Lin Y.C."/>
            <person name="Legue V."/>
            <person name="Le Tacon F."/>
            <person name="Marmeisse R."/>
            <person name="Melayah D."/>
            <person name="Montanini B."/>
            <person name="Muratet M."/>
            <person name="Nehls U."/>
            <person name="Niculita-Hirzel H."/>
            <person name="Oudot-Le Secq M.P."/>
            <person name="Peter M."/>
            <person name="Quesneville H."/>
            <person name="Rajashekar B."/>
            <person name="Reich M."/>
            <person name="Rouhier N."/>
            <person name="Schmutz J."/>
            <person name="Yin T."/>
            <person name="Chalot M."/>
            <person name="Henrissat B."/>
            <person name="Kuees U."/>
            <person name="Lucas S."/>
            <person name="Van de Peer Y."/>
            <person name="Podila G.K."/>
            <person name="Polle A."/>
            <person name="Pukkila P.J."/>
            <person name="Richardson P.M."/>
            <person name="Rouze P."/>
            <person name="Sanders I.R."/>
            <person name="Stajich J.E."/>
            <person name="Tunlid A."/>
            <person name="Tuskan G."/>
            <person name="Grigoriev I.V."/>
        </authorList>
    </citation>
    <scope>NUCLEOTIDE SEQUENCE [LARGE SCALE GENOMIC DNA]</scope>
    <source>
        <strain evidence="4">S238N-H82 / ATCC MYA-4686</strain>
    </source>
</reference>
<dbReference type="Pfam" id="PF20499">
    <property type="entry name" value="DUF6729"/>
    <property type="match status" value="1"/>
</dbReference>
<dbReference type="OrthoDB" id="1920326at2759"/>
<feature type="domain" description="DUF6729" evidence="2">
    <location>
        <begin position="297"/>
        <end position="484"/>
    </location>
</feature>
<dbReference type="InterPro" id="IPR046616">
    <property type="entry name" value="DUF6729"/>
</dbReference>
<evidence type="ECO:0000313" key="4">
    <source>
        <dbReference type="Proteomes" id="UP000001194"/>
    </source>
</evidence>
<protein>
    <submittedName>
        <fullName evidence="3">Predicted protein</fullName>
    </submittedName>
</protein>
<dbReference type="GO" id="GO:0003676">
    <property type="term" value="F:nucleic acid binding"/>
    <property type="evidence" value="ECO:0007669"/>
    <property type="project" value="InterPro"/>
</dbReference>
<dbReference type="InParanoid" id="B0DCS5"/>
<dbReference type="EMBL" id="DS547104">
    <property type="protein sequence ID" value="EDR07496.1"/>
    <property type="molecule type" value="Genomic_DNA"/>
</dbReference>
<sequence length="801" mass="89723">MGELTALLTEGTSLEQILPPQSLVQPHPPCVNAGAQLAASAPSNANRALDDWAAPREQGTCRKREQQRRNLLPRQKDLLVVLERHDIWVFHSSTVDPYFALQVVTAGPFKQKTPTDGSPLPPATWSSLALPPSVSSTTPSANESHSDTATPPQGHHNSRIHSHIPERTPSASIGQRPGPVPRIVVAPSPETLTQCIIPDEDPQQLIETAEKDSDGGDGDEDGVGDGLGEEDEVPDEEDEADDEEGVEQEGNNAPRVKSTRRPLPKWLLEPFKARVAESSAPHRDANGLPPLYSHHKTFWFPHPSTFFFLHPSSTRTTPQDLFDPRFFLWDPDALCPRGIPCPNCHTVLQRHQVISQPRRCVDFDHTFWIIGYRYQCQKCIHPKSKKATVTFRSWDQRILAVLPPSLALEFPARLSHRSGVSTSLFSWMRSCFNYGLGSKQFSDTIRMQHILRYEMLELQYLEQVASRTLDDWFQLKYEAFPRFDDLGPLGPHLYTPSAALLRDLYDDFIDEHRPEINQHTAMLSANICAIDHSHKIAKQTMRVGGEQPFTAILSLTNEKNEIRACNFVATKSHSQYELALRNVHDSLDLYGHPQPSLIYADNISDKKFLEDCFPSLREGVTPVEKYGHLEELVVPSGVPILIKNTSEAINDAMRTILDDIPEDEGSIIIGFDSEWNVEVSPQGKVTRRGRTAIIQIAYKSRIYILQVADMLANNELPQQLRLLLSHPRVIKSGRLVNSDLKYLQTACKSPNPFVGGLDLAKYAKDRRVITNAQCSLADLCAITLAKRLNKNVPERVSPPQA</sequence>
<dbReference type="HOGENOM" id="CLU_019100_1_0_1"/>
<dbReference type="PANTHER" id="PTHR47765:SF2">
    <property type="entry name" value="EXONUCLEASE MUT-7 HOMOLOG"/>
    <property type="match status" value="1"/>
</dbReference>
<evidence type="ECO:0000259" key="2">
    <source>
        <dbReference type="Pfam" id="PF20499"/>
    </source>
</evidence>